<comment type="caution">
    <text evidence="1">The sequence shown here is derived from an EMBL/GenBank/DDBJ whole genome shotgun (WGS) entry which is preliminary data.</text>
</comment>
<sequence length="63" mass="7207">MRPPLAVPWAESELGYVTQERGMERFRQMATSVKLSMATRQSPRKTDTAYSSRLTLAMLSTER</sequence>
<dbReference type="EMBL" id="JBJKFK010004003">
    <property type="protein sequence ID" value="KAL3309370.1"/>
    <property type="molecule type" value="Genomic_DNA"/>
</dbReference>
<reference evidence="1 2" key="1">
    <citation type="submission" date="2024-11" db="EMBL/GenBank/DDBJ databases">
        <title>Adaptive evolution of stress response genes in parasites aligns with host niche diversity.</title>
        <authorList>
            <person name="Hahn C."/>
            <person name="Resl P."/>
        </authorList>
    </citation>
    <scope>NUCLEOTIDE SEQUENCE [LARGE SCALE GENOMIC DNA]</scope>
    <source>
        <strain evidence="1">EGGRZ-B1_66</strain>
        <tissue evidence="1">Body</tissue>
    </source>
</reference>
<protein>
    <submittedName>
        <fullName evidence="1">Uncharacterized protein</fullName>
    </submittedName>
</protein>
<organism evidence="1 2">
    <name type="scientific">Cichlidogyrus casuarinus</name>
    <dbReference type="NCBI Taxonomy" id="1844966"/>
    <lineage>
        <taxon>Eukaryota</taxon>
        <taxon>Metazoa</taxon>
        <taxon>Spiralia</taxon>
        <taxon>Lophotrochozoa</taxon>
        <taxon>Platyhelminthes</taxon>
        <taxon>Monogenea</taxon>
        <taxon>Monopisthocotylea</taxon>
        <taxon>Dactylogyridea</taxon>
        <taxon>Ancyrocephalidae</taxon>
        <taxon>Cichlidogyrus</taxon>
    </lineage>
</organism>
<dbReference type="AlphaFoldDB" id="A0ABD2PQB2"/>
<dbReference type="Proteomes" id="UP001626550">
    <property type="component" value="Unassembled WGS sequence"/>
</dbReference>
<evidence type="ECO:0000313" key="2">
    <source>
        <dbReference type="Proteomes" id="UP001626550"/>
    </source>
</evidence>
<keyword evidence="2" id="KW-1185">Reference proteome</keyword>
<evidence type="ECO:0000313" key="1">
    <source>
        <dbReference type="EMBL" id="KAL3309370.1"/>
    </source>
</evidence>
<proteinExistence type="predicted"/>
<gene>
    <name evidence="1" type="ORF">Ciccas_012083</name>
</gene>
<accession>A0ABD2PQB2</accession>
<name>A0ABD2PQB2_9PLAT</name>